<keyword evidence="9" id="KW-1133">Transmembrane helix</keyword>
<keyword evidence="5" id="KW-0418">Kinase</keyword>
<dbReference type="HOGENOM" id="CLU_268727_0_0_1"/>
<evidence type="ECO:0000256" key="4">
    <source>
        <dbReference type="ARBA" id="ARBA00022741"/>
    </source>
</evidence>
<reference evidence="11 12" key="1">
    <citation type="submission" date="2014-04" db="EMBL/GenBank/DDBJ databases">
        <title>A new species of microsporidia sheds light on the evolution of extreme parasitism.</title>
        <authorList>
            <person name="Haag K.L."/>
            <person name="James T.Y."/>
            <person name="Larsson R."/>
            <person name="Schaer T.M."/>
            <person name="Refardt D."/>
            <person name="Pombert J.-F."/>
            <person name="Ebert D."/>
        </authorList>
    </citation>
    <scope>NUCLEOTIDE SEQUENCE [LARGE SCALE GENOMIC DNA]</scope>
    <source>
        <strain evidence="11 12">UGP3</strain>
        <tissue evidence="11">Spores</tissue>
    </source>
</reference>
<evidence type="ECO:0000313" key="11">
    <source>
        <dbReference type="EMBL" id="KGG52629.1"/>
    </source>
</evidence>
<evidence type="ECO:0000256" key="5">
    <source>
        <dbReference type="ARBA" id="ARBA00022777"/>
    </source>
</evidence>
<dbReference type="SUPFAM" id="SSF56112">
    <property type="entry name" value="Protein kinase-like (PK-like)"/>
    <property type="match status" value="1"/>
</dbReference>
<dbReference type="Gene3D" id="1.10.510.10">
    <property type="entry name" value="Transferase(Phosphotransferase) domain 1"/>
    <property type="match status" value="1"/>
</dbReference>
<accession>A0A098VUT3</accession>
<evidence type="ECO:0000256" key="6">
    <source>
        <dbReference type="ARBA" id="ARBA00022840"/>
    </source>
</evidence>
<protein>
    <recommendedName>
        <fullName evidence="1">non-specific serine/threonine protein kinase</fullName>
        <ecNumber evidence="1">2.7.11.1</ecNumber>
    </recommendedName>
</protein>
<gene>
    <name evidence="11" type="ORF">DI09_14p120</name>
</gene>
<organism evidence="11 12">
    <name type="scientific">Mitosporidium daphniae</name>
    <dbReference type="NCBI Taxonomy" id="1485682"/>
    <lineage>
        <taxon>Eukaryota</taxon>
        <taxon>Fungi</taxon>
        <taxon>Fungi incertae sedis</taxon>
        <taxon>Microsporidia</taxon>
        <taxon>Mitosporidium</taxon>
    </lineage>
</organism>
<evidence type="ECO:0000256" key="8">
    <source>
        <dbReference type="ARBA" id="ARBA00048679"/>
    </source>
</evidence>
<dbReference type="SMART" id="SM00220">
    <property type="entry name" value="S_TKc"/>
    <property type="match status" value="1"/>
</dbReference>
<dbReference type="Pfam" id="PF00069">
    <property type="entry name" value="Pkinase"/>
    <property type="match status" value="1"/>
</dbReference>
<dbReference type="VEuPathDB" id="MicrosporidiaDB:DI09_14p120"/>
<dbReference type="InterPro" id="IPR000719">
    <property type="entry name" value="Prot_kinase_dom"/>
</dbReference>
<dbReference type="InterPro" id="IPR050660">
    <property type="entry name" value="NEK_Ser/Thr_kinase"/>
</dbReference>
<dbReference type="PANTHER" id="PTHR43671:SF98">
    <property type="entry name" value="SERINE_THREONINE-PROTEIN KINASE NEK11"/>
    <property type="match status" value="1"/>
</dbReference>
<evidence type="ECO:0000256" key="2">
    <source>
        <dbReference type="ARBA" id="ARBA00022527"/>
    </source>
</evidence>
<dbReference type="PROSITE" id="PS50011">
    <property type="entry name" value="PROTEIN_KINASE_DOM"/>
    <property type="match status" value="1"/>
</dbReference>
<dbReference type="AlphaFoldDB" id="A0A098VUT3"/>
<evidence type="ECO:0000313" key="12">
    <source>
        <dbReference type="Proteomes" id="UP000029725"/>
    </source>
</evidence>
<comment type="caution">
    <text evidence="11">The sequence shown here is derived from an EMBL/GenBank/DDBJ whole genome shotgun (WGS) entry which is preliminary data.</text>
</comment>
<name>A0A098VUT3_9MICR</name>
<dbReference type="PANTHER" id="PTHR43671">
    <property type="entry name" value="SERINE/THREONINE-PROTEIN KINASE NEK"/>
    <property type="match status" value="1"/>
</dbReference>
<evidence type="ECO:0000256" key="7">
    <source>
        <dbReference type="ARBA" id="ARBA00047899"/>
    </source>
</evidence>
<sequence>MSPKERCHLISEVNIMRTLSSSPISSSFVQFYGWAINYKKRCVYLFMEYCAGGSLADLIAKRNQSKVPFSETFIWIVASQLIEGLFACHNGPIPFIHRDLKPENIFIDSNMKIGDFGMVKILSHDEHSCSHTFIGTLSYMAPELFTNSSYDSRSDIWSLGCIFEPGLLRFRRPHDCITLKGYSRRLETFLQSLLSLDVFAFDVLTLSSRHKGQRRNCCSQARSLKLNEPHNKFYWQLGPPMVGFANIISLILICFQDQAKAMNDEKHDVYPSPPPPYSEHDTTYTDVNILKEKLVDTLEIEEHTSVFKKLLPVLISVLLALILVICCFFKYFGLSPGAKQNEKVFSFVIPLENVTATNVLQMNDLLTAVPYSYVSHSNITPICMFGEDEVFNVNSGKDISKIEREVFCGVTPSIMSRISDSRPIDSLHMQCRCPASMSEYLTSNSISLVPRNARFMQKPKALKELTLTTSIFFNSDSLLYSEIEDLVENSGHTPVFSELYSLSKKIPSSIIERAKNLFFKSKAFHWDPTPTRVSNLSFKKEFLSNSTFPSLSKSGNFDTSILRFRYSMETESFFLSSFASTAYNSSLVRLSQPFLNDLGALFKDESAANSLKMKYGTHVFQSGSLGGYLDILIEVDLKSIRDPLLERYYENLKFCLEYQFSLLLTQLYLKSANAKSLRLQAISPAFFTEFSKKIPLFVHENPKCYPICRLFRSSDLLFPSNFKSMEIRSSHMEHWSYNKIKSCYDAPTLSSRKLFEIFEHWYSSSKVSPKIIKGQMIPLHDLLSIYVVPFQQQYYLWTLSHSPNLFPAYTSTEEFFSEFDDKLISQNLTFDTPIRETITSIEATISKLSSILKLSKSNLEVGNSFIEGSSFDRIKSLPELVARQQVSKDEIVKEQVAYEKAKVSVLDVFIKISKPNVNSSILSISASFQKSFSPKNLIDWSLYPNISEKPLSFTDVRKDIGFSNSSSSFIVSQQLEAFPTGFILDTVVSRTFAFEEDLENVRATLPIGFFPSKNNSIVGSVIKDMGKFLPLDVPTSPSWKNISDADAVALPVPSRSLVFSFAPIDLQLFDYFSKYDNYSKTEFLDSYPPIYLSDFSIRVGSLAKLFSLKRNSFESSQEARFSPFVSSVVCPSCISFDHLDAPSSYNSYQISRPQAAQGSRCFSLIVDLPEPSRILAIKCLKNTPNESNIFVHQKLDSNQQDGILLNVPYHCEVAYVNEHH</sequence>
<evidence type="ECO:0000256" key="3">
    <source>
        <dbReference type="ARBA" id="ARBA00022679"/>
    </source>
</evidence>
<comment type="catalytic activity">
    <reaction evidence="8">
        <text>L-seryl-[protein] + ATP = O-phospho-L-seryl-[protein] + ADP + H(+)</text>
        <dbReference type="Rhea" id="RHEA:17989"/>
        <dbReference type="Rhea" id="RHEA-COMP:9863"/>
        <dbReference type="Rhea" id="RHEA-COMP:11604"/>
        <dbReference type="ChEBI" id="CHEBI:15378"/>
        <dbReference type="ChEBI" id="CHEBI:29999"/>
        <dbReference type="ChEBI" id="CHEBI:30616"/>
        <dbReference type="ChEBI" id="CHEBI:83421"/>
        <dbReference type="ChEBI" id="CHEBI:456216"/>
        <dbReference type="EC" id="2.7.11.1"/>
    </reaction>
</comment>
<dbReference type="InterPro" id="IPR008271">
    <property type="entry name" value="Ser/Thr_kinase_AS"/>
</dbReference>
<dbReference type="GO" id="GO:0005524">
    <property type="term" value="F:ATP binding"/>
    <property type="evidence" value="ECO:0007669"/>
    <property type="project" value="UniProtKB-KW"/>
</dbReference>
<evidence type="ECO:0000256" key="9">
    <source>
        <dbReference type="SAM" id="Phobius"/>
    </source>
</evidence>
<dbReference type="OrthoDB" id="539158at2759"/>
<dbReference type="Pfam" id="PF01823">
    <property type="entry name" value="MACPF"/>
    <property type="match status" value="1"/>
</dbReference>
<keyword evidence="9" id="KW-0472">Membrane</keyword>
<keyword evidence="6" id="KW-0067">ATP-binding</keyword>
<evidence type="ECO:0000256" key="1">
    <source>
        <dbReference type="ARBA" id="ARBA00012513"/>
    </source>
</evidence>
<feature type="domain" description="Protein kinase" evidence="10">
    <location>
        <begin position="1"/>
        <end position="233"/>
    </location>
</feature>
<comment type="catalytic activity">
    <reaction evidence="7">
        <text>L-threonyl-[protein] + ATP = O-phospho-L-threonyl-[protein] + ADP + H(+)</text>
        <dbReference type="Rhea" id="RHEA:46608"/>
        <dbReference type="Rhea" id="RHEA-COMP:11060"/>
        <dbReference type="Rhea" id="RHEA-COMP:11605"/>
        <dbReference type="ChEBI" id="CHEBI:15378"/>
        <dbReference type="ChEBI" id="CHEBI:30013"/>
        <dbReference type="ChEBI" id="CHEBI:30616"/>
        <dbReference type="ChEBI" id="CHEBI:61977"/>
        <dbReference type="ChEBI" id="CHEBI:456216"/>
        <dbReference type="EC" id="2.7.11.1"/>
    </reaction>
</comment>
<keyword evidence="2" id="KW-0723">Serine/threonine-protein kinase</keyword>
<dbReference type="GO" id="GO:0004674">
    <property type="term" value="F:protein serine/threonine kinase activity"/>
    <property type="evidence" value="ECO:0007669"/>
    <property type="project" value="UniProtKB-KW"/>
</dbReference>
<dbReference type="InterPro" id="IPR011009">
    <property type="entry name" value="Kinase-like_dom_sf"/>
</dbReference>
<keyword evidence="3" id="KW-0808">Transferase</keyword>
<dbReference type="GeneID" id="25258465"/>
<dbReference type="EC" id="2.7.11.1" evidence="1"/>
<keyword evidence="12" id="KW-1185">Reference proteome</keyword>
<feature type="transmembrane region" description="Helical" evidence="9">
    <location>
        <begin position="310"/>
        <end position="332"/>
    </location>
</feature>
<feature type="transmembrane region" description="Helical" evidence="9">
    <location>
        <begin position="233"/>
        <end position="255"/>
    </location>
</feature>
<dbReference type="InterPro" id="IPR020864">
    <property type="entry name" value="MACPF"/>
</dbReference>
<proteinExistence type="predicted"/>
<keyword evidence="9" id="KW-0812">Transmembrane</keyword>
<keyword evidence="4" id="KW-0547">Nucleotide-binding</keyword>
<dbReference type="RefSeq" id="XP_013239056.1">
    <property type="nucleotide sequence ID" value="XM_013383602.1"/>
</dbReference>
<dbReference type="EMBL" id="JMKJ01000055">
    <property type="protein sequence ID" value="KGG52629.1"/>
    <property type="molecule type" value="Genomic_DNA"/>
</dbReference>
<dbReference type="PROSITE" id="PS00108">
    <property type="entry name" value="PROTEIN_KINASE_ST"/>
    <property type="match status" value="1"/>
</dbReference>
<evidence type="ECO:0000259" key="10">
    <source>
        <dbReference type="PROSITE" id="PS50011"/>
    </source>
</evidence>
<dbReference type="Proteomes" id="UP000029725">
    <property type="component" value="Unassembled WGS sequence"/>
</dbReference>